<dbReference type="InterPro" id="IPR040921">
    <property type="entry name" value="Peptidase_S66C"/>
</dbReference>
<dbReference type="InterPro" id="IPR027461">
    <property type="entry name" value="Carboxypeptidase_A_C_sf"/>
</dbReference>
<protein>
    <submittedName>
        <fullName evidence="6">Muramoyltetrapeptide carboxypeptidase LdcA involved in peptidoglycan recycling</fullName>
    </submittedName>
</protein>
<accession>A0A561UHW2</accession>
<dbReference type="Gene3D" id="3.40.50.10740">
    <property type="entry name" value="Class I glutamine amidotransferase-like"/>
    <property type="match status" value="1"/>
</dbReference>
<dbReference type="InterPro" id="IPR040449">
    <property type="entry name" value="Peptidase_S66_N"/>
</dbReference>
<dbReference type="GO" id="GO:0031177">
    <property type="term" value="F:phosphopantetheine binding"/>
    <property type="evidence" value="ECO:0007669"/>
    <property type="project" value="InterPro"/>
</dbReference>
<evidence type="ECO:0000313" key="6">
    <source>
        <dbReference type="EMBL" id="TWF98946.1"/>
    </source>
</evidence>
<dbReference type="Pfam" id="PF00550">
    <property type="entry name" value="PP-binding"/>
    <property type="match status" value="1"/>
</dbReference>
<evidence type="ECO:0000313" key="7">
    <source>
        <dbReference type="Proteomes" id="UP000317940"/>
    </source>
</evidence>
<evidence type="ECO:0000256" key="4">
    <source>
        <dbReference type="ARBA" id="ARBA00022801"/>
    </source>
</evidence>
<dbReference type="InterPro" id="IPR029062">
    <property type="entry name" value="Class_I_gatase-like"/>
</dbReference>
<keyword evidence="4" id="KW-0378">Hydrolase</keyword>
<dbReference type="Gene3D" id="3.50.30.60">
    <property type="entry name" value="LD-carboxypeptidase A C-terminal domain-like"/>
    <property type="match status" value="1"/>
</dbReference>
<reference evidence="6 7" key="1">
    <citation type="submission" date="2019-06" db="EMBL/GenBank/DDBJ databases">
        <title>Sequencing the genomes of 1000 actinobacteria strains.</title>
        <authorList>
            <person name="Klenk H.-P."/>
        </authorList>
    </citation>
    <scope>NUCLEOTIDE SEQUENCE [LARGE SCALE GENOMIC DNA]</scope>
    <source>
        <strain evidence="6 7">DSM 44826</strain>
    </source>
</reference>
<organism evidence="6 7">
    <name type="scientific">Kitasatospora viridis</name>
    <dbReference type="NCBI Taxonomy" id="281105"/>
    <lineage>
        <taxon>Bacteria</taxon>
        <taxon>Bacillati</taxon>
        <taxon>Actinomycetota</taxon>
        <taxon>Actinomycetes</taxon>
        <taxon>Kitasatosporales</taxon>
        <taxon>Streptomycetaceae</taxon>
        <taxon>Kitasatospora</taxon>
    </lineage>
</organism>
<dbReference type="PANTHER" id="PTHR30237">
    <property type="entry name" value="MURAMOYLTETRAPEPTIDE CARBOXYPEPTIDASE"/>
    <property type="match status" value="1"/>
</dbReference>
<dbReference type="GO" id="GO:0004180">
    <property type="term" value="F:carboxypeptidase activity"/>
    <property type="evidence" value="ECO:0007669"/>
    <property type="project" value="UniProtKB-KW"/>
</dbReference>
<proteinExistence type="inferred from homology"/>
<evidence type="ECO:0000256" key="2">
    <source>
        <dbReference type="ARBA" id="ARBA00022450"/>
    </source>
</evidence>
<comment type="caution">
    <text evidence="6">The sequence shown here is derived from an EMBL/GenBank/DDBJ whole genome shotgun (WGS) entry which is preliminary data.</text>
</comment>
<dbReference type="InterPro" id="IPR009081">
    <property type="entry name" value="PP-bd_ACP"/>
</dbReference>
<dbReference type="Pfam" id="PF02016">
    <property type="entry name" value="Peptidase_S66"/>
    <property type="match status" value="1"/>
</dbReference>
<dbReference type="OrthoDB" id="2472181at2"/>
<dbReference type="Proteomes" id="UP000317940">
    <property type="component" value="Unassembled WGS sequence"/>
</dbReference>
<keyword evidence="7" id="KW-1185">Reference proteome</keyword>
<evidence type="ECO:0000256" key="3">
    <source>
        <dbReference type="ARBA" id="ARBA00022553"/>
    </source>
</evidence>
<sequence length="435" mass="45632">MSASPGASHLEQVAAAWTAAFDGVRHPDSANFFDLGGTSQQLLRVVAELRELPAGGQVTAQDLYRHPTIRALADALAARTGPAAGPDGPTGPRTPAAVGPGDTIRIVSPGFPTLAHLPDRAGRAVAALEALGFAVGFGEHAFAMSPDGLTAGPARQRAADIMAAFEDPGVDAILVSDAGEGSRELLPLLDARVIARNPKPFVGFCDTAFLQHYLALEAGLGSAYGCSLMVHLGDVGGPMPETTDHLVRTLAGLPLELRPVASRSRPLTTWFDPDVEGSRRVRDVPGGWHWARGGVASGPLFGGEVSQLADIVKEFGLSYDGAVVFVDITEEHTTPPLWLLGRLFREVDLTGAAALVIGADPQSDPAVWARQVSALLDRFVPGTSFPVLVNADICHLAPCWTVPFGEPAVLDESRGLLFPRRAHPVTSSTSRSADV</sequence>
<dbReference type="SMART" id="SM00823">
    <property type="entry name" value="PKS_PP"/>
    <property type="match status" value="1"/>
</dbReference>
<name>A0A561UHW2_9ACTN</name>
<dbReference type="EMBL" id="VIWT01000001">
    <property type="protein sequence ID" value="TWF98946.1"/>
    <property type="molecule type" value="Genomic_DNA"/>
</dbReference>
<dbReference type="AlphaFoldDB" id="A0A561UHW2"/>
<comment type="similarity">
    <text evidence="1">Belongs to the peptidase S66 family.</text>
</comment>
<evidence type="ECO:0000256" key="1">
    <source>
        <dbReference type="ARBA" id="ARBA00010233"/>
    </source>
</evidence>
<dbReference type="RefSeq" id="WP_145905296.1">
    <property type="nucleotide sequence ID" value="NZ_BAAAMZ010000011.1"/>
</dbReference>
<keyword evidence="6" id="KW-0121">Carboxypeptidase</keyword>
<dbReference type="Gene3D" id="1.10.1200.10">
    <property type="entry name" value="ACP-like"/>
    <property type="match status" value="1"/>
</dbReference>
<keyword evidence="6" id="KW-0645">Protease</keyword>
<evidence type="ECO:0000259" key="5">
    <source>
        <dbReference type="PROSITE" id="PS50075"/>
    </source>
</evidence>
<dbReference type="InterPro" id="IPR003507">
    <property type="entry name" value="S66_fam"/>
</dbReference>
<dbReference type="SUPFAM" id="SSF52317">
    <property type="entry name" value="Class I glutamine amidotransferase-like"/>
    <property type="match status" value="1"/>
</dbReference>
<feature type="domain" description="Carrier" evidence="5">
    <location>
        <begin position="4"/>
        <end position="80"/>
    </location>
</feature>
<dbReference type="PROSITE" id="PS50075">
    <property type="entry name" value="CARRIER"/>
    <property type="match status" value="1"/>
</dbReference>
<keyword evidence="2" id="KW-0596">Phosphopantetheine</keyword>
<keyword evidence="3" id="KW-0597">Phosphoprotein</keyword>
<dbReference type="SUPFAM" id="SSF141986">
    <property type="entry name" value="LD-carboxypeptidase A C-terminal domain-like"/>
    <property type="match status" value="1"/>
</dbReference>
<dbReference type="InterPro" id="IPR020806">
    <property type="entry name" value="PKS_PP-bd"/>
</dbReference>
<dbReference type="GO" id="GO:0017000">
    <property type="term" value="P:antibiotic biosynthetic process"/>
    <property type="evidence" value="ECO:0007669"/>
    <property type="project" value="UniProtKB-ARBA"/>
</dbReference>
<dbReference type="InterPro" id="IPR027478">
    <property type="entry name" value="LdcA_N"/>
</dbReference>
<dbReference type="SUPFAM" id="SSF47336">
    <property type="entry name" value="ACP-like"/>
    <property type="match status" value="1"/>
</dbReference>
<dbReference type="Pfam" id="PF17676">
    <property type="entry name" value="Peptidase_S66C"/>
    <property type="match status" value="1"/>
</dbReference>
<dbReference type="InterPro" id="IPR036736">
    <property type="entry name" value="ACP-like_sf"/>
</dbReference>
<gene>
    <name evidence="6" type="ORF">FHX73_112776</name>
</gene>